<protein>
    <submittedName>
        <fullName evidence="2">Uncharacterized protein</fullName>
    </submittedName>
</protein>
<evidence type="ECO:0000313" key="3">
    <source>
        <dbReference type="Proteomes" id="UP000291124"/>
    </source>
</evidence>
<dbReference type="OrthoDB" id="1441720at2"/>
<feature type="chain" id="PRO_5020249497" evidence="1">
    <location>
        <begin position="19"/>
        <end position="178"/>
    </location>
</feature>
<name>A0A4P6YGN7_9FLAO</name>
<evidence type="ECO:0000313" key="2">
    <source>
        <dbReference type="EMBL" id="QBN20104.1"/>
    </source>
</evidence>
<keyword evidence="3" id="KW-1185">Reference proteome</keyword>
<dbReference type="RefSeq" id="WP_133277606.1">
    <property type="nucleotide sequence ID" value="NZ_CP037933.1"/>
</dbReference>
<dbReference type="Proteomes" id="UP000291124">
    <property type="component" value="Chromosome"/>
</dbReference>
<sequence>MKKILFILILIMALSCNNDETETQTNKTALSLVTGVNFRETGDPNEIPRQLGNPNVLVNNKLFLYPDPAIETVYISAQENVTDVWLVPANPEKIHQEVNFNSILNTNLYSEQSIISSSNLSLSGQSSKSIGINIGNLPKGYYKVFVKIGGEIYWDNLYKYENQGNNEEQFNAISNFWK</sequence>
<evidence type="ECO:0000256" key="1">
    <source>
        <dbReference type="SAM" id="SignalP"/>
    </source>
</evidence>
<proteinExistence type="predicted"/>
<dbReference type="KEGG" id="fnk:E1750_15290"/>
<dbReference type="PROSITE" id="PS51257">
    <property type="entry name" value="PROKAR_LIPOPROTEIN"/>
    <property type="match status" value="1"/>
</dbReference>
<gene>
    <name evidence="2" type="ORF">E1750_15290</name>
</gene>
<organism evidence="2 3">
    <name type="scientific">Flavobacterium nackdongense</name>
    <dbReference type="NCBI Taxonomy" id="2547394"/>
    <lineage>
        <taxon>Bacteria</taxon>
        <taxon>Pseudomonadati</taxon>
        <taxon>Bacteroidota</taxon>
        <taxon>Flavobacteriia</taxon>
        <taxon>Flavobacteriales</taxon>
        <taxon>Flavobacteriaceae</taxon>
        <taxon>Flavobacterium</taxon>
    </lineage>
</organism>
<reference evidence="3" key="1">
    <citation type="submission" date="2019-03" db="EMBL/GenBank/DDBJ databases">
        <title>Flavobacterium sp.</title>
        <authorList>
            <person name="Kim H."/>
        </authorList>
    </citation>
    <scope>NUCLEOTIDE SEQUENCE [LARGE SCALE GENOMIC DNA]</scope>
    <source>
        <strain evidence="3">GS13</strain>
    </source>
</reference>
<keyword evidence="1" id="KW-0732">Signal</keyword>
<dbReference type="EMBL" id="CP037933">
    <property type="protein sequence ID" value="QBN20104.1"/>
    <property type="molecule type" value="Genomic_DNA"/>
</dbReference>
<feature type="signal peptide" evidence="1">
    <location>
        <begin position="1"/>
        <end position="18"/>
    </location>
</feature>
<accession>A0A4P6YGN7</accession>
<dbReference type="AlphaFoldDB" id="A0A4P6YGN7"/>